<dbReference type="GO" id="GO:0005634">
    <property type="term" value="C:nucleus"/>
    <property type="evidence" value="ECO:0007669"/>
    <property type="project" value="TreeGrafter"/>
</dbReference>
<accession>A0A3P9P7G7</accession>
<dbReference type="GO" id="GO:0051231">
    <property type="term" value="P:spindle elongation"/>
    <property type="evidence" value="ECO:0007669"/>
    <property type="project" value="TreeGrafter"/>
</dbReference>
<dbReference type="InterPro" id="IPR047241">
    <property type="entry name" value="KIF11-like_kin_motor_dom"/>
</dbReference>
<dbReference type="GO" id="GO:0051301">
    <property type="term" value="P:cell division"/>
    <property type="evidence" value="ECO:0007669"/>
    <property type="project" value="UniProtKB-KW"/>
</dbReference>
<keyword evidence="8 14" id="KW-0067">ATP-binding</keyword>
<dbReference type="Pfam" id="PF00225">
    <property type="entry name" value="Kinesin"/>
    <property type="match status" value="1"/>
</dbReference>
<evidence type="ECO:0000256" key="7">
    <source>
        <dbReference type="ARBA" id="ARBA00022776"/>
    </source>
</evidence>
<dbReference type="GeneTree" id="ENSGT00940000155921"/>
<dbReference type="InterPro" id="IPR001752">
    <property type="entry name" value="Kinesin_motor_dom"/>
</dbReference>
<evidence type="ECO:0000256" key="4">
    <source>
        <dbReference type="ARBA" id="ARBA00022618"/>
    </source>
</evidence>
<keyword evidence="19" id="KW-1185">Reference proteome</keyword>
<sequence>MASTNGTGGRREEKGRNIQVVVRCRPFNTMEHRSSYGVIDCDQSRKEVLVRTGGMNDKSSRKTYTFDMVFGPAAKQIDVYRSVVCPILDEVIMGYNCTVFAYGQTGTGKTFTMEGERTPDAQFTWEEDPLAGIIPRTLHQIFEKLSENGTEFSVKVSLLEIYNEELFDLLSPTEDVNERLQLFDDPRNKRGVVVKGLEEVVVHNKDEVYKILEQGAAKRRTASTLMNAYSSRSHSVFSVTIHMKEITLDGEELVKIGKLNLVDLAGSENIGRSGAVDKRAREAGNINQSLLTLGRVITALVEKRPHVPYRESKLTRILQDSLGGRTKTSIIATVSPSSSNLEETLSTLEYASRAKNIMNKPEVNQKLTKRTLIKEYTEEIERLKRDLAATRDKNGVYLSSENYESMMTQITAQEEQIAMMEEELKKCLTNFINISCSCRKTPADEMKRFLFSFLVFYRRFFRLQLLSAVGESTSDVSGLHAKLDRKTQVEQHNMQMQQSFSQRMDGAFSSMQRGVQQHGAAQAAVLTGYAHAVGRWRPAIRTGPAGVLWAHQVEAMKETGVFLSGLVLDLAALRQEARTGLSAVQEQQDRLQQQIQRAQQQHQQVSRSGSVRTRRSLGRILQDQLNLVTMETQQHYSELQAASRTLQGPVEALQQNLAAFFVAGGASALLLFLSGLFDAPGGPTEPGSAGGDERPLFGPPRRRVRYRYRLL</sequence>
<reference evidence="19" key="1">
    <citation type="submission" date="2013-11" db="EMBL/GenBank/DDBJ databases">
        <title>The genomic landscape of the Guanapo guppy.</title>
        <authorList>
            <person name="Kuenstner A."/>
            <person name="Dreyer C."/>
        </authorList>
    </citation>
    <scope>NUCLEOTIDE SEQUENCE</scope>
    <source>
        <strain evidence="19">Guanapo</strain>
    </source>
</reference>
<evidence type="ECO:0000256" key="3">
    <source>
        <dbReference type="ARBA" id="ARBA00022553"/>
    </source>
</evidence>
<keyword evidence="9 16" id="KW-0175">Coiled coil</keyword>
<evidence type="ECO:0000256" key="15">
    <source>
        <dbReference type="RuleBase" id="RU000394"/>
    </source>
</evidence>
<reference evidence="18" key="3">
    <citation type="submission" date="2025-09" db="UniProtKB">
        <authorList>
            <consortium name="Ensembl"/>
        </authorList>
    </citation>
    <scope>IDENTIFICATION</scope>
    <source>
        <strain evidence="18">Guanapo</strain>
    </source>
</reference>
<dbReference type="GO" id="GO:0008017">
    <property type="term" value="F:microtubule binding"/>
    <property type="evidence" value="ECO:0007669"/>
    <property type="project" value="InterPro"/>
</dbReference>
<dbReference type="InterPro" id="IPR027417">
    <property type="entry name" value="P-loop_NTPase"/>
</dbReference>
<evidence type="ECO:0000256" key="12">
    <source>
        <dbReference type="ARBA" id="ARBA00023306"/>
    </source>
</evidence>
<dbReference type="GO" id="GO:0005524">
    <property type="term" value="F:ATP binding"/>
    <property type="evidence" value="ECO:0007669"/>
    <property type="project" value="UniProtKB-UniRule"/>
</dbReference>
<evidence type="ECO:0000256" key="13">
    <source>
        <dbReference type="ARBA" id="ARBA00034704"/>
    </source>
</evidence>
<dbReference type="GO" id="GO:0000922">
    <property type="term" value="C:spindle pole"/>
    <property type="evidence" value="ECO:0007669"/>
    <property type="project" value="UniProtKB-SubCell"/>
</dbReference>
<evidence type="ECO:0000256" key="9">
    <source>
        <dbReference type="ARBA" id="ARBA00023054"/>
    </source>
</evidence>
<dbReference type="Gene3D" id="3.40.850.10">
    <property type="entry name" value="Kinesin motor domain"/>
    <property type="match status" value="1"/>
</dbReference>
<dbReference type="Proteomes" id="UP000242638">
    <property type="component" value="Unassembled WGS sequence"/>
</dbReference>
<dbReference type="SUPFAM" id="SSF52540">
    <property type="entry name" value="P-loop containing nucleoside triphosphate hydrolases"/>
    <property type="match status" value="1"/>
</dbReference>
<dbReference type="InterPro" id="IPR047149">
    <property type="entry name" value="KIF11-like"/>
</dbReference>
<dbReference type="GO" id="GO:0005876">
    <property type="term" value="C:spindle microtubule"/>
    <property type="evidence" value="ECO:0007669"/>
    <property type="project" value="TreeGrafter"/>
</dbReference>
<evidence type="ECO:0000256" key="2">
    <source>
        <dbReference type="ARBA" id="ARBA00022490"/>
    </source>
</evidence>
<feature type="coiled-coil region" evidence="16">
    <location>
        <begin position="574"/>
        <end position="608"/>
    </location>
</feature>
<evidence type="ECO:0000256" key="6">
    <source>
        <dbReference type="ARBA" id="ARBA00022741"/>
    </source>
</evidence>
<keyword evidence="6 14" id="KW-0547">Nucleotide-binding</keyword>
<keyword evidence="12" id="KW-0131">Cell cycle</keyword>
<feature type="binding site" evidence="14">
    <location>
        <begin position="103"/>
        <end position="110"/>
    </location>
    <ligand>
        <name>ATP</name>
        <dbReference type="ChEBI" id="CHEBI:30616"/>
    </ligand>
</feature>
<keyword evidence="5 15" id="KW-0493">Microtubule</keyword>
<evidence type="ECO:0000256" key="11">
    <source>
        <dbReference type="ARBA" id="ARBA00023212"/>
    </source>
</evidence>
<evidence type="ECO:0000256" key="10">
    <source>
        <dbReference type="ARBA" id="ARBA00023175"/>
    </source>
</evidence>
<dbReference type="GO" id="GO:0090307">
    <property type="term" value="P:mitotic spindle assembly"/>
    <property type="evidence" value="ECO:0007669"/>
    <property type="project" value="TreeGrafter"/>
</dbReference>
<protein>
    <recommendedName>
        <fullName evidence="15">Kinesin-like protein</fullName>
    </recommendedName>
</protein>
<dbReference type="GO" id="GO:0072686">
    <property type="term" value="C:mitotic spindle"/>
    <property type="evidence" value="ECO:0007669"/>
    <property type="project" value="TreeGrafter"/>
</dbReference>
<dbReference type="PROSITE" id="PS00411">
    <property type="entry name" value="KINESIN_MOTOR_1"/>
    <property type="match status" value="1"/>
</dbReference>
<dbReference type="AlphaFoldDB" id="A0A3P9P7G7"/>
<dbReference type="Bgee" id="ENSPREG00000011297">
    <property type="expression patterns" value="Expressed in caudal fin and 1 other cell type or tissue"/>
</dbReference>
<evidence type="ECO:0000256" key="1">
    <source>
        <dbReference type="ARBA" id="ARBA00004647"/>
    </source>
</evidence>
<feature type="domain" description="Kinesin motor" evidence="17">
    <location>
        <begin position="17"/>
        <end position="357"/>
    </location>
</feature>
<dbReference type="FunFam" id="3.40.850.10:FF:000035">
    <property type="entry name" value="Kinesin-like protein KIF11"/>
    <property type="match status" value="1"/>
</dbReference>
<keyword evidence="11" id="KW-0206">Cytoskeleton</keyword>
<keyword evidence="10 14" id="KW-0505">Motor protein</keyword>
<proteinExistence type="inferred from homology"/>
<evidence type="ECO:0000259" key="17">
    <source>
        <dbReference type="PROSITE" id="PS50067"/>
    </source>
</evidence>
<keyword evidence="4" id="KW-0132">Cell division</keyword>
<dbReference type="PANTHER" id="PTHR47970:SF12">
    <property type="entry name" value="KINESIN FAMILY MEMBER 11"/>
    <property type="match status" value="1"/>
</dbReference>
<keyword evidence="2" id="KW-0963">Cytoplasm</keyword>
<reference evidence="18" key="2">
    <citation type="submission" date="2025-08" db="UniProtKB">
        <authorList>
            <consortium name="Ensembl"/>
        </authorList>
    </citation>
    <scope>IDENTIFICATION</scope>
    <source>
        <strain evidence="18">Guanapo</strain>
    </source>
</reference>
<dbReference type="GO" id="GO:0008574">
    <property type="term" value="F:plus-end-directed microtubule motor activity"/>
    <property type="evidence" value="ECO:0007669"/>
    <property type="project" value="TreeGrafter"/>
</dbReference>
<keyword evidence="3" id="KW-0597">Phosphoprotein</keyword>
<feature type="coiled-coil region" evidence="16">
    <location>
        <begin position="366"/>
        <end position="430"/>
    </location>
</feature>
<comment type="similarity">
    <text evidence="13">Belongs to the TRAFAC class myosin-kinesin ATPase superfamily. Kinesin family. KIN-5/BimC subfamily.</text>
</comment>
<dbReference type="SMART" id="SM00129">
    <property type="entry name" value="KISc"/>
    <property type="match status" value="1"/>
</dbReference>
<evidence type="ECO:0000256" key="14">
    <source>
        <dbReference type="PROSITE-ProRule" id="PRU00283"/>
    </source>
</evidence>
<keyword evidence="7" id="KW-0498">Mitosis</keyword>
<dbReference type="InterPro" id="IPR019821">
    <property type="entry name" value="Kinesin_motor_CS"/>
</dbReference>
<evidence type="ECO:0000313" key="18">
    <source>
        <dbReference type="Ensembl" id="ENSPREP00000017643.1"/>
    </source>
</evidence>
<evidence type="ECO:0000256" key="5">
    <source>
        <dbReference type="ARBA" id="ARBA00022701"/>
    </source>
</evidence>
<dbReference type="PANTHER" id="PTHR47970">
    <property type="entry name" value="KINESIN-LIKE PROTEIN KIF11"/>
    <property type="match status" value="1"/>
</dbReference>
<evidence type="ECO:0000256" key="8">
    <source>
        <dbReference type="ARBA" id="ARBA00022840"/>
    </source>
</evidence>
<evidence type="ECO:0000313" key="19">
    <source>
        <dbReference type="Proteomes" id="UP000242638"/>
    </source>
</evidence>
<organism evidence="18 19">
    <name type="scientific">Poecilia reticulata</name>
    <name type="common">Guppy</name>
    <name type="synonym">Acanthophacelus reticulatus</name>
    <dbReference type="NCBI Taxonomy" id="8081"/>
    <lineage>
        <taxon>Eukaryota</taxon>
        <taxon>Metazoa</taxon>
        <taxon>Chordata</taxon>
        <taxon>Craniata</taxon>
        <taxon>Vertebrata</taxon>
        <taxon>Euteleostomi</taxon>
        <taxon>Actinopterygii</taxon>
        <taxon>Neopterygii</taxon>
        <taxon>Teleostei</taxon>
        <taxon>Neoteleostei</taxon>
        <taxon>Acanthomorphata</taxon>
        <taxon>Ovalentaria</taxon>
        <taxon>Atherinomorphae</taxon>
        <taxon>Cyprinodontiformes</taxon>
        <taxon>Poeciliidae</taxon>
        <taxon>Poeciliinae</taxon>
        <taxon>Poecilia</taxon>
    </lineage>
</organism>
<evidence type="ECO:0000256" key="16">
    <source>
        <dbReference type="SAM" id="Coils"/>
    </source>
</evidence>
<dbReference type="InterPro" id="IPR036961">
    <property type="entry name" value="Kinesin_motor_dom_sf"/>
</dbReference>
<dbReference type="PROSITE" id="PS50067">
    <property type="entry name" value="KINESIN_MOTOR_2"/>
    <property type="match status" value="1"/>
</dbReference>
<dbReference type="CDD" id="cd01364">
    <property type="entry name" value="KISc_BimC_Eg5"/>
    <property type="match status" value="1"/>
</dbReference>
<name>A0A3P9P7G7_POERE</name>
<comment type="subcellular location">
    <subcellularLocation>
        <location evidence="1">Cytoplasm</location>
        <location evidence="1">Cytoskeleton</location>
        <location evidence="1">Spindle pole</location>
    </subcellularLocation>
</comment>
<dbReference type="PRINTS" id="PR00380">
    <property type="entry name" value="KINESINHEAVY"/>
</dbReference>
<dbReference type="GO" id="GO:0007018">
    <property type="term" value="P:microtubule-based movement"/>
    <property type="evidence" value="ECO:0007669"/>
    <property type="project" value="InterPro"/>
</dbReference>
<dbReference type="Ensembl" id="ENSPRET00000017830.1">
    <property type="protein sequence ID" value="ENSPREP00000017643.1"/>
    <property type="gene ID" value="ENSPREG00000011297.1"/>
</dbReference>